<evidence type="ECO:0000259" key="12">
    <source>
        <dbReference type="Pfam" id="PF12019"/>
    </source>
</evidence>
<accession>A0ABT5IU00</accession>
<dbReference type="InterPro" id="IPR022346">
    <property type="entry name" value="T2SS_GspH"/>
</dbReference>
<dbReference type="EMBL" id="JAQQLF010000002">
    <property type="protein sequence ID" value="MDC7716054.1"/>
    <property type="molecule type" value="Genomic_DNA"/>
</dbReference>
<keyword evidence="8 11" id="KW-0472">Membrane</keyword>
<evidence type="ECO:0000256" key="11">
    <source>
        <dbReference type="SAM" id="Phobius"/>
    </source>
</evidence>
<dbReference type="SUPFAM" id="SSF54523">
    <property type="entry name" value="Pili subunits"/>
    <property type="match status" value="1"/>
</dbReference>
<dbReference type="Pfam" id="PF07963">
    <property type="entry name" value="N_methyl"/>
    <property type="match status" value="1"/>
</dbReference>
<dbReference type="Pfam" id="PF12019">
    <property type="entry name" value="GspH"/>
    <property type="match status" value="1"/>
</dbReference>
<evidence type="ECO:0000256" key="8">
    <source>
        <dbReference type="ARBA" id="ARBA00023136"/>
    </source>
</evidence>
<evidence type="ECO:0000256" key="3">
    <source>
        <dbReference type="ARBA" id="ARBA00022475"/>
    </source>
</evidence>
<dbReference type="Gene3D" id="3.55.40.10">
    <property type="entry name" value="minor pseudopilin epsh domain"/>
    <property type="match status" value="1"/>
</dbReference>
<dbReference type="NCBIfam" id="TIGR02532">
    <property type="entry name" value="IV_pilin_GFxxxE"/>
    <property type="match status" value="1"/>
</dbReference>
<evidence type="ECO:0000256" key="10">
    <source>
        <dbReference type="ARBA" id="ARBA00030775"/>
    </source>
</evidence>
<evidence type="ECO:0000256" key="9">
    <source>
        <dbReference type="ARBA" id="ARBA00025772"/>
    </source>
</evidence>
<keyword evidence="14" id="KW-1185">Reference proteome</keyword>
<evidence type="ECO:0000256" key="4">
    <source>
        <dbReference type="ARBA" id="ARBA00022481"/>
    </source>
</evidence>
<evidence type="ECO:0000313" key="13">
    <source>
        <dbReference type="EMBL" id="MDC7716054.1"/>
    </source>
</evidence>
<dbReference type="Proteomes" id="UP001219956">
    <property type="component" value="Unassembled WGS sequence"/>
</dbReference>
<dbReference type="InterPro" id="IPR012902">
    <property type="entry name" value="N_methyl_site"/>
</dbReference>
<sequence length="167" mass="17383">MTQERGFTLVELIITVAIIAIVMSYAVPAYSRFVAQNKVQSFAYALASDLNNARSEAIRRGFDVSVCAASSSTATSCGAATDWNKNWITIVQGGGASGTVLKVHQAEAGANASSSLAGLRFAPSGQVKSTATNARVANNQLITFSNSDNTVSANVTVAPYGTIRVTN</sequence>
<protein>
    <recommendedName>
        <fullName evidence="2">Type II secretion system protein H</fullName>
    </recommendedName>
    <alternativeName>
        <fullName evidence="10">General secretion pathway protein H</fullName>
    </alternativeName>
</protein>
<name>A0ABT5IU00_9NEIS</name>
<keyword evidence="5" id="KW-0997">Cell inner membrane</keyword>
<keyword evidence="6 11" id="KW-0812">Transmembrane</keyword>
<gene>
    <name evidence="13" type="ORF">PQU95_02305</name>
</gene>
<feature type="domain" description="General secretion pathway GspH" evidence="12">
    <location>
        <begin position="45"/>
        <end position="159"/>
    </location>
</feature>
<evidence type="ECO:0000313" key="14">
    <source>
        <dbReference type="Proteomes" id="UP001219956"/>
    </source>
</evidence>
<evidence type="ECO:0000256" key="5">
    <source>
        <dbReference type="ARBA" id="ARBA00022519"/>
    </source>
</evidence>
<comment type="similarity">
    <text evidence="9">Belongs to the GSP H family.</text>
</comment>
<keyword evidence="7 11" id="KW-1133">Transmembrane helix</keyword>
<evidence type="ECO:0000256" key="6">
    <source>
        <dbReference type="ARBA" id="ARBA00022692"/>
    </source>
</evidence>
<evidence type="ECO:0000256" key="1">
    <source>
        <dbReference type="ARBA" id="ARBA00004377"/>
    </source>
</evidence>
<dbReference type="RefSeq" id="WP_272750498.1">
    <property type="nucleotide sequence ID" value="NZ_JAQQLF010000002.1"/>
</dbReference>
<keyword evidence="3" id="KW-1003">Cell membrane</keyword>
<keyword evidence="4" id="KW-0488">Methylation</keyword>
<organism evidence="13 14">
    <name type="scientific">Vogesella aquatica</name>
    <dbReference type="NCBI Taxonomy" id="2984206"/>
    <lineage>
        <taxon>Bacteria</taxon>
        <taxon>Pseudomonadati</taxon>
        <taxon>Pseudomonadota</taxon>
        <taxon>Betaproteobacteria</taxon>
        <taxon>Neisseriales</taxon>
        <taxon>Chromobacteriaceae</taxon>
        <taxon>Vogesella</taxon>
    </lineage>
</organism>
<evidence type="ECO:0000256" key="2">
    <source>
        <dbReference type="ARBA" id="ARBA00021549"/>
    </source>
</evidence>
<comment type="subcellular location">
    <subcellularLocation>
        <location evidence="1">Cell inner membrane</location>
        <topology evidence="1">Single-pass membrane protein</topology>
    </subcellularLocation>
</comment>
<comment type="caution">
    <text evidence="13">The sequence shown here is derived from an EMBL/GenBank/DDBJ whole genome shotgun (WGS) entry which is preliminary data.</text>
</comment>
<proteinExistence type="inferred from homology"/>
<reference evidence="13 14" key="1">
    <citation type="submission" date="2023-01" db="EMBL/GenBank/DDBJ databases">
        <title>Novel species of the genus Vogesella isolated from rivers.</title>
        <authorList>
            <person name="Lu H."/>
        </authorList>
    </citation>
    <scope>NUCLEOTIDE SEQUENCE [LARGE SCALE GENOMIC DNA]</scope>
    <source>
        <strain evidence="13 14">DC21W</strain>
    </source>
</reference>
<evidence type="ECO:0000256" key="7">
    <source>
        <dbReference type="ARBA" id="ARBA00022989"/>
    </source>
</evidence>
<feature type="transmembrane region" description="Helical" evidence="11">
    <location>
        <begin position="7"/>
        <end position="27"/>
    </location>
</feature>
<dbReference type="InterPro" id="IPR045584">
    <property type="entry name" value="Pilin-like"/>
</dbReference>